<evidence type="ECO:0000256" key="4">
    <source>
        <dbReference type="ARBA" id="ARBA00022741"/>
    </source>
</evidence>
<dbReference type="PANTHER" id="PTHR43740">
    <property type="entry name" value="LEUCYL-TRNA SYNTHETASE"/>
    <property type="match status" value="1"/>
</dbReference>
<dbReference type="SUPFAM" id="SSF52374">
    <property type="entry name" value="Nucleotidylyl transferase"/>
    <property type="match status" value="1"/>
</dbReference>
<dbReference type="GO" id="GO:0006429">
    <property type="term" value="P:leucyl-tRNA aminoacylation"/>
    <property type="evidence" value="ECO:0007669"/>
    <property type="project" value="InterPro"/>
</dbReference>
<evidence type="ECO:0000259" key="8">
    <source>
        <dbReference type="Pfam" id="PF13603"/>
    </source>
</evidence>
<dbReference type="EC" id="6.1.1.4" evidence="2"/>
<name>A0A914YFD8_9BILA</name>
<feature type="domain" description="Leucyl-tRNA synthetase editing" evidence="8">
    <location>
        <begin position="2"/>
        <end position="95"/>
    </location>
</feature>
<dbReference type="InterPro" id="IPR025709">
    <property type="entry name" value="Leu_tRNA-synth_edit"/>
</dbReference>
<dbReference type="GO" id="GO:0002161">
    <property type="term" value="F:aminoacyl-tRNA deacylase activity"/>
    <property type="evidence" value="ECO:0007669"/>
    <property type="project" value="InterPro"/>
</dbReference>
<dbReference type="SUPFAM" id="SSF50677">
    <property type="entry name" value="ValRS/IleRS/LeuRS editing domain"/>
    <property type="match status" value="1"/>
</dbReference>
<keyword evidence="7" id="KW-0030">Aminoacyl-tRNA synthetase</keyword>
<keyword evidence="3" id="KW-0436">Ligase</keyword>
<evidence type="ECO:0000313" key="9">
    <source>
        <dbReference type="Proteomes" id="UP000887577"/>
    </source>
</evidence>
<evidence type="ECO:0000256" key="1">
    <source>
        <dbReference type="ARBA" id="ARBA00005594"/>
    </source>
</evidence>
<dbReference type="Gene3D" id="3.90.740.10">
    <property type="entry name" value="Valyl/Leucyl/Isoleucyl-tRNA synthetase, editing domain"/>
    <property type="match status" value="1"/>
</dbReference>
<dbReference type="InterPro" id="IPR009008">
    <property type="entry name" value="Val/Leu/Ile-tRNA-synth_edit"/>
</dbReference>
<evidence type="ECO:0000256" key="5">
    <source>
        <dbReference type="ARBA" id="ARBA00022840"/>
    </source>
</evidence>
<keyword evidence="4" id="KW-0547">Nucleotide-binding</keyword>
<evidence type="ECO:0000313" key="10">
    <source>
        <dbReference type="WBParaSite" id="PSU_v2.g17473.t1"/>
    </source>
</evidence>
<dbReference type="Pfam" id="PF13603">
    <property type="entry name" value="tRNA-synt_1_2"/>
    <property type="match status" value="1"/>
</dbReference>
<sequence>MATMEKKGVDTGFKAVHPLTGEEIPVWAANFVLMEYGTGAVMAVPGHDQRDYEFASKYGLNIKPQALTEKGVLFNSGEFNGLDHEAAFNAIADKLTAMGVGERKVNYRLRDWGVSRQRYWGAPIPMVTLEDGTVMPTPDDQLPVILPEDVVMDGINSPIKADPEWAKTTVNGMPALRKPTLSTPLWSPPGTMRATLAQSTKRYAGFRSG</sequence>
<evidence type="ECO:0000256" key="3">
    <source>
        <dbReference type="ARBA" id="ARBA00022598"/>
    </source>
</evidence>
<dbReference type="GO" id="GO:0004823">
    <property type="term" value="F:leucine-tRNA ligase activity"/>
    <property type="evidence" value="ECO:0007669"/>
    <property type="project" value="UniProtKB-EC"/>
</dbReference>
<dbReference type="GO" id="GO:0005524">
    <property type="term" value="F:ATP binding"/>
    <property type="evidence" value="ECO:0007669"/>
    <property type="project" value="UniProtKB-KW"/>
</dbReference>
<dbReference type="Proteomes" id="UP000887577">
    <property type="component" value="Unplaced"/>
</dbReference>
<proteinExistence type="inferred from homology"/>
<dbReference type="AlphaFoldDB" id="A0A914YFD8"/>
<dbReference type="InterPro" id="IPR002302">
    <property type="entry name" value="Leu-tRNA-ligase"/>
</dbReference>
<comment type="similarity">
    <text evidence="1">Belongs to the class-I aminoacyl-tRNA synthetase family.</text>
</comment>
<evidence type="ECO:0000256" key="6">
    <source>
        <dbReference type="ARBA" id="ARBA00022917"/>
    </source>
</evidence>
<keyword evidence="6" id="KW-0648">Protein biosynthesis</keyword>
<evidence type="ECO:0000256" key="7">
    <source>
        <dbReference type="ARBA" id="ARBA00023146"/>
    </source>
</evidence>
<dbReference type="GO" id="GO:0005829">
    <property type="term" value="C:cytosol"/>
    <property type="evidence" value="ECO:0007669"/>
    <property type="project" value="TreeGrafter"/>
</dbReference>
<dbReference type="WBParaSite" id="PSU_v2.g17473.t1">
    <property type="protein sequence ID" value="PSU_v2.g17473.t1"/>
    <property type="gene ID" value="PSU_v2.g17473"/>
</dbReference>
<organism evidence="9 10">
    <name type="scientific">Panagrolaimus superbus</name>
    <dbReference type="NCBI Taxonomy" id="310955"/>
    <lineage>
        <taxon>Eukaryota</taxon>
        <taxon>Metazoa</taxon>
        <taxon>Ecdysozoa</taxon>
        <taxon>Nematoda</taxon>
        <taxon>Chromadorea</taxon>
        <taxon>Rhabditida</taxon>
        <taxon>Tylenchina</taxon>
        <taxon>Panagrolaimomorpha</taxon>
        <taxon>Panagrolaimoidea</taxon>
        <taxon>Panagrolaimidae</taxon>
        <taxon>Panagrolaimus</taxon>
    </lineage>
</organism>
<protein>
    <recommendedName>
        <fullName evidence="2">leucine--tRNA ligase</fullName>
        <ecNumber evidence="2">6.1.1.4</ecNumber>
    </recommendedName>
</protein>
<keyword evidence="5" id="KW-0067">ATP-binding</keyword>
<accession>A0A914YFD8</accession>
<reference evidence="10" key="1">
    <citation type="submission" date="2022-11" db="UniProtKB">
        <authorList>
            <consortium name="WormBaseParasite"/>
        </authorList>
    </citation>
    <scope>IDENTIFICATION</scope>
</reference>
<dbReference type="PANTHER" id="PTHR43740:SF2">
    <property type="entry name" value="LEUCINE--TRNA LIGASE, MITOCHONDRIAL"/>
    <property type="match status" value="1"/>
</dbReference>
<evidence type="ECO:0000256" key="2">
    <source>
        <dbReference type="ARBA" id="ARBA00013164"/>
    </source>
</evidence>
<keyword evidence="9" id="KW-1185">Reference proteome</keyword>